<evidence type="ECO:0000313" key="5">
    <source>
        <dbReference type="Proteomes" id="UP001218188"/>
    </source>
</evidence>
<evidence type="ECO:0000256" key="1">
    <source>
        <dbReference type="ARBA" id="ARBA00004173"/>
    </source>
</evidence>
<dbReference type="Gene3D" id="3.40.50.300">
    <property type="entry name" value="P-loop containing nucleotide triphosphate hydrolases"/>
    <property type="match status" value="1"/>
</dbReference>
<evidence type="ECO:0000313" key="4">
    <source>
        <dbReference type="EMBL" id="KAJ7044967.1"/>
    </source>
</evidence>
<evidence type="ECO:0000256" key="2">
    <source>
        <dbReference type="ARBA" id="ARBA00022576"/>
    </source>
</evidence>
<dbReference type="Proteomes" id="UP001218188">
    <property type="component" value="Unassembled WGS sequence"/>
</dbReference>
<proteinExistence type="predicted"/>
<dbReference type="InterPro" id="IPR049704">
    <property type="entry name" value="Aminotrans_3_PPA_site"/>
</dbReference>
<dbReference type="FunFam" id="3.90.1150.10:FF:000080">
    <property type="entry name" value="Bifunctional dethiobiotin synthetase/adenosylmethionine-8-amino-7-oxononanoate aminotransferase"/>
    <property type="match status" value="1"/>
</dbReference>
<dbReference type="CDD" id="cd03109">
    <property type="entry name" value="DTBS"/>
    <property type="match status" value="1"/>
</dbReference>
<protein>
    <submittedName>
        <fullName evidence="4">PLP-dependent transferase</fullName>
    </submittedName>
</protein>
<dbReference type="GO" id="GO:0009102">
    <property type="term" value="P:biotin biosynthetic process"/>
    <property type="evidence" value="ECO:0007669"/>
    <property type="project" value="TreeGrafter"/>
</dbReference>
<organism evidence="4 5">
    <name type="scientific">Mycena alexandri</name>
    <dbReference type="NCBI Taxonomy" id="1745969"/>
    <lineage>
        <taxon>Eukaryota</taxon>
        <taxon>Fungi</taxon>
        <taxon>Dikarya</taxon>
        <taxon>Basidiomycota</taxon>
        <taxon>Agaricomycotina</taxon>
        <taxon>Agaricomycetes</taxon>
        <taxon>Agaricomycetidae</taxon>
        <taxon>Agaricales</taxon>
        <taxon>Marasmiineae</taxon>
        <taxon>Mycenaceae</taxon>
        <taxon>Mycena</taxon>
    </lineage>
</organism>
<reference evidence="4" key="1">
    <citation type="submission" date="2023-03" db="EMBL/GenBank/DDBJ databases">
        <title>Massive genome expansion in bonnet fungi (Mycena s.s.) driven by repeated elements and novel gene families across ecological guilds.</title>
        <authorList>
            <consortium name="Lawrence Berkeley National Laboratory"/>
            <person name="Harder C.B."/>
            <person name="Miyauchi S."/>
            <person name="Viragh M."/>
            <person name="Kuo A."/>
            <person name="Thoen E."/>
            <person name="Andreopoulos B."/>
            <person name="Lu D."/>
            <person name="Skrede I."/>
            <person name="Drula E."/>
            <person name="Henrissat B."/>
            <person name="Morin E."/>
            <person name="Kohler A."/>
            <person name="Barry K."/>
            <person name="LaButti K."/>
            <person name="Morin E."/>
            <person name="Salamov A."/>
            <person name="Lipzen A."/>
            <person name="Mereny Z."/>
            <person name="Hegedus B."/>
            <person name="Baldrian P."/>
            <person name="Stursova M."/>
            <person name="Weitz H."/>
            <person name="Taylor A."/>
            <person name="Grigoriev I.V."/>
            <person name="Nagy L.G."/>
            <person name="Martin F."/>
            <person name="Kauserud H."/>
        </authorList>
    </citation>
    <scope>NUCLEOTIDE SEQUENCE</scope>
    <source>
        <strain evidence="4">CBHHK200</strain>
    </source>
</reference>
<dbReference type="InterPro" id="IPR015421">
    <property type="entry name" value="PyrdxlP-dep_Trfase_major"/>
</dbReference>
<dbReference type="SUPFAM" id="SSF53383">
    <property type="entry name" value="PLP-dependent transferases"/>
    <property type="match status" value="1"/>
</dbReference>
<dbReference type="Pfam" id="PF00202">
    <property type="entry name" value="Aminotran_3"/>
    <property type="match status" value="2"/>
</dbReference>
<dbReference type="Pfam" id="PF13500">
    <property type="entry name" value="AAA_26"/>
    <property type="match status" value="1"/>
</dbReference>
<dbReference type="GO" id="GO:0004015">
    <property type="term" value="F:adenosylmethionine-8-amino-7-oxononanoate transaminase activity"/>
    <property type="evidence" value="ECO:0007669"/>
    <property type="project" value="TreeGrafter"/>
</dbReference>
<dbReference type="PANTHER" id="PTHR42684:SF3">
    <property type="entry name" value="ADENOSYLMETHIONINE-8-AMINO-7-OXONONANOATE AMINOTRANSFERASE"/>
    <property type="match status" value="1"/>
</dbReference>
<keyword evidence="2" id="KW-0032">Aminotransferase</keyword>
<dbReference type="Gene3D" id="3.40.640.10">
    <property type="entry name" value="Type I PLP-dependent aspartate aminotransferase-like (Major domain)"/>
    <property type="match status" value="1"/>
</dbReference>
<dbReference type="PROSITE" id="PS00600">
    <property type="entry name" value="AA_TRANSFER_CLASS_3"/>
    <property type="match status" value="1"/>
</dbReference>
<dbReference type="EMBL" id="JARJCM010000005">
    <property type="protein sequence ID" value="KAJ7044967.1"/>
    <property type="molecule type" value="Genomic_DNA"/>
</dbReference>
<dbReference type="InterPro" id="IPR015424">
    <property type="entry name" value="PyrdxlP-dep_Trfase"/>
</dbReference>
<dbReference type="InterPro" id="IPR005814">
    <property type="entry name" value="Aminotrans_3"/>
</dbReference>
<dbReference type="InterPro" id="IPR027417">
    <property type="entry name" value="P-loop_NTPase"/>
</dbReference>
<comment type="caution">
    <text evidence="4">The sequence shown here is derived from an EMBL/GenBank/DDBJ whole genome shotgun (WGS) entry which is preliminary data.</text>
</comment>
<sequence length="780" mass="85614">MSLLFKHFRIHQIFGANTDVGKTILTTALVRATGPFQDADDEHIRRHCGAPQDKVHTDCLYRFHVPVSPHLAAQIAAGGEADKIVPDDTFLNSISSYVRRSASRVSGPAHMYLETAGGVHSPTLSGVTQLECYRPLFLPTILVGDSRLGGISATISAYESLLLRGYIIDAILLFRDQYYRNSEFLMPYFAERGIEVTAVDAPPPKAVDAAENLASTERYYESLNLLPVVQNLDMRHQQRLAELDSMPRRSIDTLWWPFVQHGLVKSEKDVTVIDSASSDFFSVYNAQNAGRSVSSLEAQFDGSASWWTQALGHAHPALTLAAARASGRYGHVMFPQATHAPALLLAERLLHDGPGKDWASRVFFSDDGSTAMEVALKMALRAFSVREQLEGTERKALGVLGIKGSYHGDTIGAMDACAEEGVFTCEWHNAKGYWFDPPTVSIQEGCAIVTLPPALAAVAAKDDYRMNTTNSMSWVYDLTGRLDSPLAQVYREYISHTLDGLEHSGGPRLAALVLEPLVMGSGGMIFVDPLFQRILVDVVRERDPAPSKLTGDWRGLPVIYDEVFVGLYRLGMQSTIPFLGAAPDISVHAKILTGGLVPLAVTLASDSIFRAFHSTEKAEALLHGHSYTAHPLGCEVANEALKLIEKEVRSEPWATAKARWDLDGTPSVMWSLWDPRFVRALSCLENVTEVMALGTVLSIKVNDVQAGYISQSAQTLLQSIRIHDHDTESFASGGVPQFSVHFRTLGNVAYFMTSLNTAPETIRTAEDKIWKALEIKCLAE</sequence>
<dbReference type="SUPFAM" id="SSF52540">
    <property type="entry name" value="P-loop containing nucleoside triphosphate hydrolases"/>
    <property type="match status" value="1"/>
</dbReference>
<comment type="subcellular location">
    <subcellularLocation>
        <location evidence="1">Mitochondrion</location>
    </subcellularLocation>
</comment>
<keyword evidence="3 4" id="KW-0808">Transferase</keyword>
<dbReference type="PANTHER" id="PTHR42684">
    <property type="entry name" value="ADENOSYLMETHIONINE-8-AMINO-7-OXONONANOATE AMINOTRANSFERASE"/>
    <property type="match status" value="1"/>
</dbReference>
<keyword evidence="5" id="KW-1185">Reference proteome</keyword>
<name>A0AAD6TJF6_9AGAR</name>
<accession>A0AAD6TJF6</accession>
<gene>
    <name evidence="4" type="ORF">C8F04DRAFT_1343268</name>
</gene>
<dbReference type="GO" id="GO:0005739">
    <property type="term" value="C:mitochondrion"/>
    <property type="evidence" value="ECO:0007669"/>
    <property type="project" value="UniProtKB-SubCell"/>
</dbReference>
<evidence type="ECO:0000256" key="3">
    <source>
        <dbReference type="ARBA" id="ARBA00022679"/>
    </source>
</evidence>
<dbReference type="GO" id="GO:0030170">
    <property type="term" value="F:pyridoxal phosphate binding"/>
    <property type="evidence" value="ECO:0007669"/>
    <property type="project" value="InterPro"/>
</dbReference>
<dbReference type="GO" id="GO:0004141">
    <property type="term" value="F:dethiobiotin synthase activity"/>
    <property type="evidence" value="ECO:0007669"/>
    <property type="project" value="TreeGrafter"/>
</dbReference>
<dbReference type="AlphaFoldDB" id="A0AAD6TJF6"/>